<keyword evidence="2" id="KW-0659">Purine metabolism</keyword>
<dbReference type="PANTHER" id="PTHR21221">
    <property type="entry name" value="UREIDOGLYCOLATE HYDROLASE"/>
    <property type="match status" value="1"/>
</dbReference>
<evidence type="ECO:0000256" key="4">
    <source>
        <dbReference type="ARBA" id="ARBA00047684"/>
    </source>
</evidence>
<sequence>MEYDKQAGMPRLGHLLEVKPVTKSAFEPFGWIVETGDSGRDANNGTARRHDIHAHAATEIREDSRLVTSIFEAKRQSPGVSVAMLERHVNSTQLIVPLGGEGHVVIVSQASDDGMPDLSTLAAFSFTASQGMIYRRGVWHHPIMAVGSNASFLVQSWQNGTAADCEILTINPRFASRKVCSIDVAQP</sequence>
<dbReference type="EC" id="4.3.2.3" evidence="5"/>
<reference evidence="5" key="1">
    <citation type="submission" date="2022-08" db="EMBL/GenBank/DDBJ databases">
        <title>Complete Genome Sequences of 2 Bosea sp. soil isolates.</title>
        <authorList>
            <person name="Alvarez Arevalo M."/>
            <person name="Sterndorff E.B."/>
            <person name="Faurdal D."/>
            <person name="Joergensen T.S."/>
            <person name="Weber T."/>
        </authorList>
    </citation>
    <scope>NUCLEOTIDE SEQUENCE</scope>
    <source>
        <strain evidence="5">NBC_00436</strain>
    </source>
</reference>
<dbReference type="InterPro" id="IPR047233">
    <property type="entry name" value="UAH_cupin"/>
</dbReference>
<evidence type="ECO:0000256" key="3">
    <source>
        <dbReference type="ARBA" id="ARBA00023239"/>
    </source>
</evidence>
<dbReference type="GO" id="GO:0006144">
    <property type="term" value="P:purine nucleobase metabolic process"/>
    <property type="evidence" value="ECO:0007669"/>
    <property type="project" value="UniProtKB-KW"/>
</dbReference>
<evidence type="ECO:0000256" key="1">
    <source>
        <dbReference type="ARBA" id="ARBA00011738"/>
    </source>
</evidence>
<dbReference type="GO" id="GO:0050385">
    <property type="term" value="F:ureidoglycolate lyase activity"/>
    <property type="evidence" value="ECO:0007669"/>
    <property type="project" value="UniProtKB-EC"/>
</dbReference>
<dbReference type="GO" id="GO:0000256">
    <property type="term" value="P:allantoin catabolic process"/>
    <property type="evidence" value="ECO:0007669"/>
    <property type="project" value="InterPro"/>
</dbReference>
<dbReference type="InterPro" id="IPR007247">
    <property type="entry name" value="Ureidogly_lyase"/>
</dbReference>
<protein>
    <submittedName>
        <fullName evidence="5">Ureidoglycolate lyase</fullName>
        <ecNumber evidence="5">4.3.2.3</ecNumber>
    </submittedName>
</protein>
<proteinExistence type="predicted"/>
<keyword evidence="3 5" id="KW-0456">Lyase</keyword>
<accession>A0A9E7ZQ91</accession>
<dbReference type="GO" id="GO:0004848">
    <property type="term" value="F:ureidoglycolate hydrolase activity"/>
    <property type="evidence" value="ECO:0007669"/>
    <property type="project" value="InterPro"/>
</dbReference>
<evidence type="ECO:0000256" key="2">
    <source>
        <dbReference type="ARBA" id="ARBA00022631"/>
    </source>
</evidence>
<dbReference type="SUPFAM" id="SSF51182">
    <property type="entry name" value="RmlC-like cupins"/>
    <property type="match status" value="1"/>
</dbReference>
<comment type="catalytic activity">
    <reaction evidence="4">
        <text>(S)-ureidoglycolate = urea + glyoxylate</text>
        <dbReference type="Rhea" id="RHEA:11304"/>
        <dbReference type="ChEBI" id="CHEBI:16199"/>
        <dbReference type="ChEBI" id="CHEBI:36655"/>
        <dbReference type="ChEBI" id="CHEBI:57296"/>
        <dbReference type="EC" id="4.3.2.3"/>
    </reaction>
</comment>
<evidence type="ECO:0000313" key="5">
    <source>
        <dbReference type="EMBL" id="UZF89033.1"/>
    </source>
</evidence>
<organism evidence="5">
    <name type="scientific">Bosea sp. NBC_00436</name>
    <dbReference type="NCBI Taxonomy" id="2969620"/>
    <lineage>
        <taxon>Bacteria</taxon>
        <taxon>Pseudomonadati</taxon>
        <taxon>Pseudomonadota</taxon>
        <taxon>Alphaproteobacteria</taxon>
        <taxon>Hyphomicrobiales</taxon>
        <taxon>Boseaceae</taxon>
        <taxon>Bosea</taxon>
    </lineage>
</organism>
<comment type="subunit">
    <text evidence="1">Homodimer.</text>
</comment>
<gene>
    <name evidence="5" type="ORF">NWE54_09730</name>
</gene>
<dbReference type="AlphaFoldDB" id="A0A9E7ZQ91"/>
<dbReference type="Gene3D" id="2.60.120.480">
    <property type="entry name" value="Ureidoglycolate hydrolase"/>
    <property type="match status" value="1"/>
</dbReference>
<dbReference type="Pfam" id="PF04115">
    <property type="entry name" value="Ureidogly_lyase"/>
    <property type="match status" value="1"/>
</dbReference>
<dbReference type="EMBL" id="CP102774">
    <property type="protein sequence ID" value="UZF89033.1"/>
    <property type="molecule type" value="Genomic_DNA"/>
</dbReference>
<dbReference type="CDD" id="cd20298">
    <property type="entry name" value="cupin_UAH"/>
    <property type="match status" value="1"/>
</dbReference>
<dbReference type="PANTHER" id="PTHR21221:SF1">
    <property type="entry name" value="UREIDOGLYCOLATE LYASE"/>
    <property type="match status" value="1"/>
</dbReference>
<dbReference type="InterPro" id="IPR024060">
    <property type="entry name" value="Ureidoglycolate_lyase_dom_sf"/>
</dbReference>
<name>A0A9E7ZQ91_9HYPH</name>
<dbReference type="InterPro" id="IPR011051">
    <property type="entry name" value="RmlC_Cupin_sf"/>
</dbReference>
<dbReference type="PIRSF" id="PIRSF017306">
    <property type="entry name" value="Ureidogly_hydro"/>
    <property type="match status" value="1"/>
</dbReference>